<dbReference type="PANTHER" id="PTHR34822:SF1">
    <property type="entry name" value="GRPB FAMILY PROTEIN"/>
    <property type="match status" value="1"/>
</dbReference>
<dbReference type="InterPro" id="IPR007344">
    <property type="entry name" value="GrpB/CoaE"/>
</dbReference>
<protein>
    <submittedName>
        <fullName evidence="1">GrpB family protein</fullName>
    </submittedName>
</protein>
<dbReference type="SUPFAM" id="SSF81301">
    <property type="entry name" value="Nucleotidyltransferase"/>
    <property type="match status" value="1"/>
</dbReference>
<dbReference type="RefSeq" id="WP_254101359.1">
    <property type="nucleotide sequence ID" value="NZ_JANATA010000018.1"/>
</dbReference>
<dbReference type="Gene3D" id="3.30.460.10">
    <property type="entry name" value="Beta Polymerase, domain 2"/>
    <property type="match status" value="1"/>
</dbReference>
<gene>
    <name evidence="1" type="ORF">NLF92_09870</name>
</gene>
<proteinExistence type="predicted"/>
<dbReference type="PANTHER" id="PTHR34822">
    <property type="entry name" value="GRPB DOMAIN PROTEIN (AFU_ORTHOLOGUE AFUA_1G01530)"/>
    <property type="match status" value="1"/>
</dbReference>
<organism evidence="1 2">
    <name type="scientific">Opacimonas viscosa</name>
    <dbReference type="NCBI Taxonomy" id="2961944"/>
    <lineage>
        <taxon>Bacteria</taxon>
        <taxon>Pseudomonadati</taxon>
        <taxon>Pseudomonadota</taxon>
        <taxon>Gammaproteobacteria</taxon>
        <taxon>Alteromonadales</taxon>
        <taxon>Alteromonadaceae</taxon>
        <taxon>Opacimonas</taxon>
    </lineage>
</organism>
<dbReference type="EMBL" id="JANATA010000018">
    <property type="protein sequence ID" value="MCP3429250.1"/>
    <property type="molecule type" value="Genomic_DNA"/>
</dbReference>
<evidence type="ECO:0000313" key="2">
    <source>
        <dbReference type="Proteomes" id="UP001165413"/>
    </source>
</evidence>
<dbReference type="Proteomes" id="UP001165413">
    <property type="component" value="Unassembled WGS sequence"/>
</dbReference>
<comment type="caution">
    <text evidence="1">The sequence shown here is derived from an EMBL/GenBank/DDBJ whole genome shotgun (WGS) entry which is preliminary data.</text>
</comment>
<evidence type="ECO:0000313" key="1">
    <source>
        <dbReference type="EMBL" id="MCP3429250.1"/>
    </source>
</evidence>
<accession>A0AA42BLX9</accession>
<dbReference type="Pfam" id="PF04229">
    <property type="entry name" value="GrpB"/>
    <property type="match status" value="1"/>
</dbReference>
<reference evidence="1" key="1">
    <citation type="submission" date="2022-07" db="EMBL/GenBank/DDBJ databases">
        <title>Characterization of the Novel Bacterium Alteromonas immobilis LMIT006 and Alteromonas gregis LMIT007.</title>
        <authorList>
            <person name="Lin X."/>
        </authorList>
    </citation>
    <scope>NUCLEOTIDE SEQUENCE</scope>
    <source>
        <strain evidence="1">LMIT007</strain>
    </source>
</reference>
<sequence>MHFSLYHYSPAEYAAYDPMSRVVAQRLIHALRKHFALSTSHNINGIVPVIEHIGSTAIGVSGKGIIDIAMYLSPSTPESARAQSMCQSLENLSHAEKIELLMMALTKLNFVFEHGAKQFDIHRPRLDVTVVSEEKSYKVHCHLLVQGSIEQQKQRYFRQRLLMSPVLRHQYEELKQQIVGAGITEHLQYGQAKRHFVKSILAELDEHLWSHTTVKAVT</sequence>
<dbReference type="AlphaFoldDB" id="A0AA42BLX9"/>
<name>A0AA42BLX9_9ALTE</name>
<dbReference type="InterPro" id="IPR043519">
    <property type="entry name" value="NT_sf"/>
</dbReference>
<keyword evidence="2" id="KW-1185">Reference proteome</keyword>